<keyword evidence="1" id="KW-0732">Signal</keyword>
<feature type="chain" id="PRO_5043416701" description="DUF4142 domain-containing protein" evidence="1">
    <location>
        <begin position="26"/>
        <end position="225"/>
    </location>
</feature>
<dbReference type="Gene3D" id="1.20.1260.10">
    <property type="match status" value="1"/>
</dbReference>
<evidence type="ECO:0000313" key="3">
    <source>
        <dbReference type="Proteomes" id="UP001055247"/>
    </source>
</evidence>
<reference evidence="2" key="2">
    <citation type="submission" date="2021-08" db="EMBL/GenBank/DDBJ databases">
        <authorList>
            <person name="Tani A."/>
            <person name="Ola A."/>
            <person name="Ogura Y."/>
            <person name="Katsura K."/>
            <person name="Hayashi T."/>
        </authorList>
    </citation>
    <scope>NUCLEOTIDE SEQUENCE</scope>
    <source>
        <strain evidence="2">DSM 16372</strain>
    </source>
</reference>
<dbReference type="AlphaFoldDB" id="A0AAV4ZVK3"/>
<dbReference type="InterPro" id="IPR012347">
    <property type="entry name" value="Ferritin-like"/>
</dbReference>
<comment type="caution">
    <text evidence="2">The sequence shown here is derived from an EMBL/GenBank/DDBJ whole genome shotgun (WGS) entry which is preliminary data.</text>
</comment>
<dbReference type="EMBL" id="BPQO01000036">
    <property type="protein sequence ID" value="GJD92050.1"/>
    <property type="molecule type" value="Genomic_DNA"/>
</dbReference>
<name>A0AAV4ZVK3_9HYPH</name>
<evidence type="ECO:0000256" key="1">
    <source>
        <dbReference type="SAM" id="SignalP"/>
    </source>
</evidence>
<protein>
    <recommendedName>
        <fullName evidence="4">DUF4142 domain-containing protein</fullName>
    </recommendedName>
</protein>
<evidence type="ECO:0000313" key="2">
    <source>
        <dbReference type="EMBL" id="GJD92050.1"/>
    </source>
</evidence>
<evidence type="ECO:0008006" key="4">
    <source>
        <dbReference type="Google" id="ProtNLM"/>
    </source>
</evidence>
<feature type="signal peptide" evidence="1">
    <location>
        <begin position="1"/>
        <end position="25"/>
    </location>
</feature>
<dbReference type="RefSeq" id="WP_238231850.1">
    <property type="nucleotide sequence ID" value="NZ_BPQO01000036.1"/>
</dbReference>
<accession>A0AAV4ZVK3</accession>
<organism evidence="2 3">
    <name type="scientific">Methylobacterium hispanicum</name>
    <dbReference type="NCBI Taxonomy" id="270350"/>
    <lineage>
        <taxon>Bacteria</taxon>
        <taxon>Pseudomonadati</taxon>
        <taxon>Pseudomonadota</taxon>
        <taxon>Alphaproteobacteria</taxon>
        <taxon>Hyphomicrobiales</taxon>
        <taxon>Methylobacteriaceae</taxon>
        <taxon>Methylobacterium</taxon>
    </lineage>
</organism>
<reference evidence="2" key="1">
    <citation type="journal article" date="2016" name="Front. Microbiol.">
        <title>Genome Sequence of the Piezophilic, Mesophilic Sulfate-Reducing Bacterium Desulfovibrio indicus J2T.</title>
        <authorList>
            <person name="Cao J."/>
            <person name="Maignien L."/>
            <person name="Shao Z."/>
            <person name="Alain K."/>
            <person name="Jebbar M."/>
        </authorList>
    </citation>
    <scope>NUCLEOTIDE SEQUENCE</scope>
    <source>
        <strain evidence="2">DSM 16372</strain>
    </source>
</reference>
<gene>
    <name evidence="2" type="ORF">BHAOGJBA_5603</name>
</gene>
<sequence length="225" mass="22746">MLRRDFLVHMLTATAALAVTRTAIAQPTPSGALPTPVYLEMATKGGLFLENTARDAHARTRDPAVKRFARAEVTEQVNLANRIDGYTGGAPMAAGRAGPGGLVGGLVGAPLAVAGGAVGAATGIAGGALGIPGGAGQPGGMTTDAQKAQILEQLTGLQPGPQYDATFVAASLQGHREARMIHGAYAQTGEDPGLRRIARGAMPLIDLHIAQLSRLQGGMGDGRAG</sequence>
<keyword evidence="3" id="KW-1185">Reference proteome</keyword>
<dbReference type="Proteomes" id="UP001055247">
    <property type="component" value="Unassembled WGS sequence"/>
</dbReference>
<proteinExistence type="predicted"/>